<dbReference type="KEGG" id="rhp:LPB142_11875"/>
<organism evidence="8 9">
    <name type="scientific">Rhodobacter xanthinilyticus</name>
    <dbReference type="NCBI Taxonomy" id="1850250"/>
    <lineage>
        <taxon>Bacteria</taxon>
        <taxon>Pseudomonadati</taxon>
        <taxon>Pseudomonadota</taxon>
        <taxon>Alphaproteobacteria</taxon>
        <taxon>Rhodobacterales</taxon>
        <taxon>Rhodobacter group</taxon>
        <taxon>Rhodobacter</taxon>
    </lineage>
</organism>
<dbReference type="PROSITE" id="PS51379">
    <property type="entry name" value="4FE4S_FER_2"/>
    <property type="match status" value="3"/>
</dbReference>
<protein>
    <submittedName>
        <fullName evidence="8">4Fe-4S ferredoxin</fullName>
    </submittedName>
</protein>
<feature type="region of interest" description="Disordered" evidence="5">
    <location>
        <begin position="1"/>
        <end position="21"/>
    </location>
</feature>
<evidence type="ECO:0000256" key="2">
    <source>
        <dbReference type="ARBA" id="ARBA00022723"/>
    </source>
</evidence>
<reference evidence="8 9" key="1">
    <citation type="submission" date="2016-10" db="EMBL/GenBank/DDBJ databases">
        <title>Rhodobacter sp. LPB0142, isolated from sea water.</title>
        <authorList>
            <person name="Kim E."/>
            <person name="Yi H."/>
        </authorList>
    </citation>
    <scope>NUCLEOTIDE SEQUENCE [LARGE SCALE GENOMIC DNA]</scope>
    <source>
        <strain evidence="8 9">LPB0142</strain>
    </source>
</reference>
<dbReference type="EMBL" id="CP017781">
    <property type="protein sequence ID" value="AOZ69936.1"/>
    <property type="molecule type" value="Genomic_DNA"/>
</dbReference>
<evidence type="ECO:0000256" key="1">
    <source>
        <dbReference type="ARBA" id="ARBA00022485"/>
    </source>
</evidence>
<dbReference type="RefSeq" id="WP_068765825.1">
    <property type="nucleotide sequence ID" value="NZ_CP017781.1"/>
</dbReference>
<dbReference type="PANTHER" id="PTHR24960:SF79">
    <property type="entry name" value="PHOTOSYSTEM I IRON-SULFUR CENTER"/>
    <property type="match status" value="1"/>
</dbReference>
<keyword evidence="9" id="KW-1185">Reference proteome</keyword>
<keyword evidence="4" id="KW-0411">Iron-sulfur</keyword>
<keyword evidence="3" id="KW-0408">Iron</keyword>
<dbReference type="PANTHER" id="PTHR24960">
    <property type="entry name" value="PHOTOSYSTEM I IRON-SULFUR CENTER-RELATED"/>
    <property type="match status" value="1"/>
</dbReference>
<evidence type="ECO:0000256" key="3">
    <source>
        <dbReference type="ARBA" id="ARBA00023004"/>
    </source>
</evidence>
<dbReference type="InterPro" id="IPR017896">
    <property type="entry name" value="4Fe4S_Fe-S-bd"/>
</dbReference>
<gene>
    <name evidence="8" type="ORF">LPB142_11875</name>
</gene>
<keyword evidence="6" id="KW-0472">Membrane</keyword>
<name>A0A1D9MDK5_9RHOB</name>
<feature type="compositionally biased region" description="Low complexity" evidence="5">
    <location>
        <begin position="1"/>
        <end position="17"/>
    </location>
</feature>
<dbReference type="GO" id="GO:0046872">
    <property type="term" value="F:metal ion binding"/>
    <property type="evidence" value="ECO:0007669"/>
    <property type="project" value="UniProtKB-KW"/>
</dbReference>
<keyword evidence="6" id="KW-1133">Transmembrane helix</keyword>
<accession>A0A1D9MDK5</accession>
<evidence type="ECO:0000259" key="7">
    <source>
        <dbReference type="PROSITE" id="PS51379"/>
    </source>
</evidence>
<evidence type="ECO:0000313" key="8">
    <source>
        <dbReference type="EMBL" id="AOZ69936.1"/>
    </source>
</evidence>
<dbReference type="SUPFAM" id="SSF54862">
    <property type="entry name" value="4Fe-4S ferredoxins"/>
    <property type="match status" value="1"/>
</dbReference>
<dbReference type="PROSITE" id="PS00198">
    <property type="entry name" value="4FE4S_FER_1"/>
    <property type="match status" value="2"/>
</dbReference>
<evidence type="ECO:0000313" key="9">
    <source>
        <dbReference type="Proteomes" id="UP000176562"/>
    </source>
</evidence>
<dbReference type="InterPro" id="IPR050157">
    <property type="entry name" value="PSI_iron-sulfur_center"/>
</dbReference>
<feature type="domain" description="4Fe-4S ferredoxin-type" evidence="7">
    <location>
        <begin position="104"/>
        <end position="139"/>
    </location>
</feature>
<dbReference type="InterPro" id="IPR017900">
    <property type="entry name" value="4Fe4S_Fe_S_CS"/>
</dbReference>
<keyword evidence="6" id="KW-0812">Transmembrane</keyword>
<dbReference type="Pfam" id="PF12838">
    <property type="entry name" value="Fer4_7"/>
    <property type="match status" value="2"/>
</dbReference>
<dbReference type="CDD" id="cd16373">
    <property type="entry name" value="DMSOR_beta_like"/>
    <property type="match status" value="1"/>
</dbReference>
<feature type="transmembrane region" description="Helical" evidence="6">
    <location>
        <begin position="32"/>
        <end position="52"/>
    </location>
</feature>
<proteinExistence type="predicted"/>
<dbReference type="STRING" id="1850250.LPB142_11875"/>
<sequence length="271" mass="29059">MSDPSAPETAPAAPAAKPQKRLTRRELERRRLLLRSLGATVAALGAGLVGWYPTGRDLFDRLRPPGALDERDFLAACIKCGQCVQVCPVEAIKLGDGEEGYGLGVPYIDARAQACDFSCDAVQCVLACPTGALSHLIATKEEVTMGVARLARPESCLAMRGEGFRGLARGYDFTGKLRYEEIDRWDPLPVAEHPYDLEICDLCVRECPIEGAIALAPLSADPADKRRMPVVAKSCVGCGTCEMICPAEPAAIIIDTEMGLALEAQKKEALA</sequence>
<keyword evidence="1" id="KW-0004">4Fe-4S</keyword>
<evidence type="ECO:0000256" key="5">
    <source>
        <dbReference type="SAM" id="MobiDB-lite"/>
    </source>
</evidence>
<feature type="domain" description="4Fe-4S ferredoxin-type" evidence="7">
    <location>
        <begin position="67"/>
        <end position="97"/>
    </location>
</feature>
<dbReference type="AlphaFoldDB" id="A0A1D9MDK5"/>
<keyword evidence="2" id="KW-0479">Metal-binding</keyword>
<evidence type="ECO:0000256" key="6">
    <source>
        <dbReference type="SAM" id="Phobius"/>
    </source>
</evidence>
<feature type="domain" description="4Fe-4S ferredoxin-type" evidence="7">
    <location>
        <begin position="226"/>
        <end position="257"/>
    </location>
</feature>
<dbReference type="GO" id="GO:0051539">
    <property type="term" value="F:4 iron, 4 sulfur cluster binding"/>
    <property type="evidence" value="ECO:0007669"/>
    <property type="project" value="UniProtKB-KW"/>
</dbReference>
<dbReference type="Gene3D" id="3.30.70.20">
    <property type="match status" value="2"/>
</dbReference>
<dbReference type="Proteomes" id="UP000176562">
    <property type="component" value="Chromosome"/>
</dbReference>
<evidence type="ECO:0000256" key="4">
    <source>
        <dbReference type="ARBA" id="ARBA00023014"/>
    </source>
</evidence>